<gene>
    <name evidence="1" type="ORF">JOB18_007455</name>
</gene>
<dbReference type="EMBL" id="JAGKHQ010000017">
    <property type="protein sequence ID" value="KAG7489233.1"/>
    <property type="molecule type" value="Genomic_DNA"/>
</dbReference>
<proteinExistence type="predicted"/>
<reference evidence="1 2" key="1">
    <citation type="journal article" date="2021" name="Sci. Rep.">
        <title>Chromosome anchoring in Senegalese sole (Solea senegalensis) reveals sex-associated markers and genome rearrangements in flatfish.</title>
        <authorList>
            <person name="Guerrero-Cozar I."/>
            <person name="Gomez-Garrido J."/>
            <person name="Berbel C."/>
            <person name="Martinez-Blanch J.F."/>
            <person name="Alioto T."/>
            <person name="Claros M.G."/>
            <person name="Gagnaire P.A."/>
            <person name="Manchado M."/>
        </authorList>
    </citation>
    <scope>NUCLEOTIDE SEQUENCE [LARGE SCALE GENOMIC DNA]</scope>
    <source>
        <strain evidence="1">Sse05_10M</strain>
    </source>
</reference>
<organism evidence="1 2">
    <name type="scientific">Solea senegalensis</name>
    <name type="common">Senegalese sole</name>
    <dbReference type="NCBI Taxonomy" id="28829"/>
    <lineage>
        <taxon>Eukaryota</taxon>
        <taxon>Metazoa</taxon>
        <taxon>Chordata</taxon>
        <taxon>Craniata</taxon>
        <taxon>Vertebrata</taxon>
        <taxon>Euteleostomi</taxon>
        <taxon>Actinopterygii</taxon>
        <taxon>Neopterygii</taxon>
        <taxon>Teleostei</taxon>
        <taxon>Neoteleostei</taxon>
        <taxon>Acanthomorphata</taxon>
        <taxon>Carangaria</taxon>
        <taxon>Pleuronectiformes</taxon>
        <taxon>Pleuronectoidei</taxon>
        <taxon>Soleidae</taxon>
        <taxon>Solea</taxon>
    </lineage>
</organism>
<evidence type="ECO:0000313" key="2">
    <source>
        <dbReference type="Proteomes" id="UP000693946"/>
    </source>
</evidence>
<keyword evidence="2" id="KW-1185">Reference proteome</keyword>
<dbReference type="AlphaFoldDB" id="A0AAV6QBT7"/>
<dbReference type="Proteomes" id="UP000693946">
    <property type="component" value="Linkage Group LG5"/>
</dbReference>
<sequence length="107" mass="11740">MGVSCGELTQHAKASALRKAVSAEETFLILESATIDGFGEKGDKEMMIIDPHDYELIPHCVSEMLSEDKNVPAAVDGTEQDALLRRDIQQHGRVQLFANPKCEQITA</sequence>
<comment type="caution">
    <text evidence="1">The sequence shown here is derived from an EMBL/GenBank/DDBJ whole genome shotgun (WGS) entry which is preliminary data.</text>
</comment>
<name>A0AAV6QBT7_SOLSE</name>
<evidence type="ECO:0000313" key="1">
    <source>
        <dbReference type="EMBL" id="KAG7489233.1"/>
    </source>
</evidence>
<accession>A0AAV6QBT7</accession>
<protein>
    <submittedName>
        <fullName evidence="1">Uncharacterized protein</fullName>
    </submittedName>
</protein>